<organism evidence="1 2">
    <name type="scientific">Bauhinia variegata</name>
    <name type="common">Purple orchid tree</name>
    <name type="synonym">Phanera variegata</name>
    <dbReference type="NCBI Taxonomy" id="167791"/>
    <lineage>
        <taxon>Eukaryota</taxon>
        <taxon>Viridiplantae</taxon>
        <taxon>Streptophyta</taxon>
        <taxon>Embryophyta</taxon>
        <taxon>Tracheophyta</taxon>
        <taxon>Spermatophyta</taxon>
        <taxon>Magnoliopsida</taxon>
        <taxon>eudicotyledons</taxon>
        <taxon>Gunneridae</taxon>
        <taxon>Pentapetalae</taxon>
        <taxon>rosids</taxon>
        <taxon>fabids</taxon>
        <taxon>Fabales</taxon>
        <taxon>Fabaceae</taxon>
        <taxon>Cercidoideae</taxon>
        <taxon>Cercideae</taxon>
        <taxon>Bauhiniinae</taxon>
        <taxon>Bauhinia</taxon>
    </lineage>
</organism>
<evidence type="ECO:0000313" key="1">
    <source>
        <dbReference type="EMBL" id="KAI4347659.1"/>
    </source>
</evidence>
<sequence length="299" mass="33802">MALDFAHLLTSFLLLFVLSPFVAPRTLEPTESPFAKTLRNLESLHKGQTAKGLGELKTYLKNFGYINNDHNLNTLPDRFDDTLESAIKDYQKFYGLDINGRLDSATIQKLSLPRCGLPDISKHNRNKNGLIMVSNYTFFGGSPKWQNNRRDLTYVYRSSANVLDINEVRDAIQNAFISWEQVTDFTFNQVDEGQHADIVIGFHSRDHGDGYPFDGPGRVLAHAFAPQDGRLHLDGDEKWSTNPSSNLVDLESVAVHEIGHILGLGHSYNLNAVMYPSYSHVKRNLGRDDIDGIRNLYQY</sequence>
<gene>
    <name evidence="1" type="ORF">L6164_008451</name>
</gene>
<comment type="caution">
    <text evidence="1">The sequence shown here is derived from an EMBL/GenBank/DDBJ whole genome shotgun (WGS) entry which is preliminary data.</text>
</comment>
<keyword evidence="2" id="KW-1185">Reference proteome</keyword>
<dbReference type="EMBL" id="CM039429">
    <property type="protein sequence ID" value="KAI4347659.1"/>
    <property type="molecule type" value="Genomic_DNA"/>
</dbReference>
<evidence type="ECO:0000313" key="2">
    <source>
        <dbReference type="Proteomes" id="UP000828941"/>
    </source>
</evidence>
<name>A0ACB9PI47_BAUVA</name>
<accession>A0ACB9PI47</accession>
<reference evidence="1 2" key="1">
    <citation type="journal article" date="2022" name="DNA Res.">
        <title>Chromosomal-level genome assembly of the orchid tree Bauhinia variegata (Leguminosae; Cercidoideae) supports the allotetraploid origin hypothesis of Bauhinia.</title>
        <authorList>
            <person name="Zhong Y."/>
            <person name="Chen Y."/>
            <person name="Zheng D."/>
            <person name="Pang J."/>
            <person name="Liu Y."/>
            <person name="Luo S."/>
            <person name="Meng S."/>
            <person name="Qian L."/>
            <person name="Wei D."/>
            <person name="Dai S."/>
            <person name="Zhou R."/>
        </authorList>
    </citation>
    <scope>NUCLEOTIDE SEQUENCE [LARGE SCALE GENOMIC DNA]</scope>
    <source>
        <strain evidence="1">BV-YZ2020</strain>
    </source>
</reference>
<dbReference type="Proteomes" id="UP000828941">
    <property type="component" value="Chromosome 4"/>
</dbReference>
<protein>
    <submittedName>
        <fullName evidence="1">Uncharacterized protein</fullName>
    </submittedName>
</protein>
<proteinExistence type="predicted"/>